<dbReference type="GO" id="GO:0042834">
    <property type="term" value="F:peptidoglycan binding"/>
    <property type="evidence" value="ECO:0007669"/>
    <property type="project" value="InterPro"/>
</dbReference>
<evidence type="ECO:0000256" key="2">
    <source>
        <dbReference type="ARBA" id="ARBA00022729"/>
    </source>
</evidence>
<keyword evidence="3" id="KW-0378">Hydrolase</keyword>
<proteinExistence type="inferred from homology"/>
<gene>
    <name evidence="11" type="ORF">GTQ45_08575</name>
</gene>
<feature type="signal peptide" evidence="8">
    <location>
        <begin position="1"/>
        <end position="31"/>
    </location>
</feature>
<dbReference type="GO" id="GO:0071555">
    <property type="term" value="P:cell wall organization"/>
    <property type="evidence" value="ECO:0007669"/>
    <property type="project" value="UniProtKB-KW"/>
</dbReference>
<comment type="similarity">
    <text evidence="1 7">Belongs to the peptidase S11 family.</text>
</comment>
<dbReference type="InterPro" id="IPR001967">
    <property type="entry name" value="Peptidase_S11_N"/>
</dbReference>
<dbReference type="GO" id="GO:0009252">
    <property type="term" value="P:peptidoglycan biosynthetic process"/>
    <property type="evidence" value="ECO:0007669"/>
    <property type="project" value="UniProtKB-KW"/>
</dbReference>
<evidence type="ECO:0008006" key="13">
    <source>
        <dbReference type="Google" id="ProtNLM"/>
    </source>
</evidence>
<feature type="domain" description="SPOR" evidence="10">
    <location>
        <begin position="292"/>
        <end position="366"/>
    </location>
</feature>
<evidence type="ECO:0000256" key="7">
    <source>
        <dbReference type="RuleBase" id="RU004016"/>
    </source>
</evidence>
<evidence type="ECO:0000256" key="4">
    <source>
        <dbReference type="ARBA" id="ARBA00022960"/>
    </source>
</evidence>
<evidence type="ECO:0000259" key="9">
    <source>
        <dbReference type="Pfam" id="PF00768"/>
    </source>
</evidence>
<evidence type="ECO:0000256" key="1">
    <source>
        <dbReference type="ARBA" id="ARBA00007164"/>
    </source>
</evidence>
<dbReference type="GO" id="GO:0008360">
    <property type="term" value="P:regulation of cell shape"/>
    <property type="evidence" value="ECO:0007669"/>
    <property type="project" value="UniProtKB-KW"/>
</dbReference>
<feature type="domain" description="Peptidase S11 D-alanyl-D-alanine carboxypeptidase A N-terminal" evidence="9">
    <location>
        <begin position="26"/>
        <end position="252"/>
    </location>
</feature>
<dbReference type="EMBL" id="WXYQ01000006">
    <property type="protein sequence ID" value="NBG95786.1"/>
    <property type="molecule type" value="Genomic_DNA"/>
</dbReference>
<evidence type="ECO:0000256" key="6">
    <source>
        <dbReference type="ARBA" id="ARBA00023316"/>
    </source>
</evidence>
<evidence type="ECO:0000256" key="3">
    <source>
        <dbReference type="ARBA" id="ARBA00022801"/>
    </source>
</evidence>
<dbReference type="RefSeq" id="WP_160587687.1">
    <property type="nucleotide sequence ID" value="NZ_BMHN01000001.1"/>
</dbReference>
<organism evidence="11 12">
    <name type="scientific">Pyruvatibacter mobilis</name>
    <dbReference type="NCBI Taxonomy" id="1712261"/>
    <lineage>
        <taxon>Bacteria</taxon>
        <taxon>Pseudomonadati</taxon>
        <taxon>Pseudomonadota</taxon>
        <taxon>Alphaproteobacteria</taxon>
        <taxon>Hyphomicrobiales</taxon>
        <taxon>Parvibaculaceae</taxon>
        <taxon>Pyruvatibacter</taxon>
    </lineage>
</organism>
<dbReference type="InterPro" id="IPR018044">
    <property type="entry name" value="Peptidase_S11"/>
</dbReference>
<dbReference type="Pfam" id="PF05036">
    <property type="entry name" value="SPOR"/>
    <property type="match status" value="1"/>
</dbReference>
<accession>A0A845QC47</accession>
<dbReference type="InterPro" id="IPR007730">
    <property type="entry name" value="SPOR-like_dom"/>
</dbReference>
<dbReference type="AlphaFoldDB" id="A0A845QC47"/>
<protein>
    <recommendedName>
        <fullName evidence="13">D-alanyl-D-alanine carboxypeptidase</fullName>
    </recommendedName>
</protein>
<keyword evidence="6" id="KW-0961">Cell wall biogenesis/degradation</keyword>
<dbReference type="SUPFAM" id="SSF56601">
    <property type="entry name" value="beta-lactamase/transpeptidase-like"/>
    <property type="match status" value="1"/>
</dbReference>
<keyword evidence="5" id="KW-0573">Peptidoglycan synthesis</keyword>
<dbReference type="Proteomes" id="UP000470384">
    <property type="component" value="Unassembled WGS sequence"/>
</dbReference>
<dbReference type="GeneID" id="300654489"/>
<dbReference type="InterPro" id="IPR012338">
    <property type="entry name" value="Beta-lactam/transpept-like"/>
</dbReference>
<dbReference type="PANTHER" id="PTHR21581:SF6">
    <property type="entry name" value="TRAFFICKING PROTEIN PARTICLE COMPLEX SUBUNIT 12"/>
    <property type="match status" value="1"/>
</dbReference>
<dbReference type="PANTHER" id="PTHR21581">
    <property type="entry name" value="D-ALANYL-D-ALANINE CARBOXYPEPTIDASE"/>
    <property type="match status" value="1"/>
</dbReference>
<evidence type="ECO:0000256" key="8">
    <source>
        <dbReference type="SAM" id="SignalP"/>
    </source>
</evidence>
<dbReference type="PRINTS" id="PR00725">
    <property type="entry name" value="DADACBPTASE1"/>
</dbReference>
<feature type="chain" id="PRO_5032522393" description="D-alanyl-D-alanine carboxypeptidase" evidence="8">
    <location>
        <begin position="32"/>
        <end position="370"/>
    </location>
</feature>
<evidence type="ECO:0000256" key="5">
    <source>
        <dbReference type="ARBA" id="ARBA00022984"/>
    </source>
</evidence>
<dbReference type="GO" id="GO:0009002">
    <property type="term" value="F:serine-type D-Ala-D-Ala carboxypeptidase activity"/>
    <property type="evidence" value="ECO:0007669"/>
    <property type="project" value="InterPro"/>
</dbReference>
<dbReference type="Gene3D" id="3.40.710.10">
    <property type="entry name" value="DD-peptidase/beta-lactamase superfamily"/>
    <property type="match status" value="1"/>
</dbReference>
<keyword evidence="12" id="KW-1185">Reference proteome</keyword>
<evidence type="ECO:0000313" key="12">
    <source>
        <dbReference type="Proteomes" id="UP000470384"/>
    </source>
</evidence>
<evidence type="ECO:0000259" key="10">
    <source>
        <dbReference type="Pfam" id="PF05036"/>
    </source>
</evidence>
<reference evidence="11 12" key="1">
    <citation type="journal article" date="2016" name="Int. J. Syst. Evol. Microbiol.">
        <title>Pyruvatibacter mobilis gen. nov., sp. nov., a marine bacterium from the culture broth of Picochlorum sp. 122.</title>
        <authorList>
            <person name="Wang G."/>
            <person name="Tang M."/>
            <person name="Wu H."/>
            <person name="Dai S."/>
            <person name="Li T."/>
            <person name="Chen C."/>
            <person name="He H."/>
            <person name="Fan J."/>
            <person name="Xiang W."/>
            <person name="Li X."/>
        </authorList>
    </citation>
    <scope>NUCLEOTIDE SEQUENCE [LARGE SCALE GENOMIC DNA]</scope>
    <source>
        <strain evidence="11 12">GYP-11</strain>
    </source>
</reference>
<keyword evidence="4" id="KW-0133">Cell shape</keyword>
<dbReference type="OrthoDB" id="9795979at2"/>
<name>A0A845QC47_9HYPH</name>
<dbReference type="GO" id="GO:0006508">
    <property type="term" value="P:proteolysis"/>
    <property type="evidence" value="ECO:0007669"/>
    <property type="project" value="InterPro"/>
</dbReference>
<evidence type="ECO:0000313" key="11">
    <source>
        <dbReference type="EMBL" id="NBG95786.1"/>
    </source>
</evidence>
<comment type="caution">
    <text evidence="11">The sequence shown here is derived from an EMBL/GenBank/DDBJ whole genome shotgun (WGS) entry which is preliminary data.</text>
</comment>
<sequence length="370" mass="38036">MRVLVTAALASLLALSGTAIFGSALSGPAHAAASAVVIDARSGSVLHADNADTRQNAPALPKLMTIFLMFEAFEAGTVKPETNIFVSGTAIRQPQPTLGLNHFDTISAGDALNALVTVNANDAAAVLAEFLAGSEARFVAQMNAKAKELGLTQTRFANISGAPHPQQFSTPRDMILFSLALMRTHPERAKGLVGTSFAWKGRTYQGPQSFLSALSGNSSANLGGTQPAPTVNRAKSTRSGDRDVIAVVWNANSPEDADRMIVASLTAAQAGKAVPAPAIAAPTPAGGTLVAGNWGIQLGAFSTEAAARAQLTAALQTAPELAQANLVVSPLSRPSGTLYRAQYKGVDEATARRICTAIKGAGAACIPLSR</sequence>
<keyword evidence="2 8" id="KW-0732">Signal</keyword>
<dbReference type="Pfam" id="PF00768">
    <property type="entry name" value="Peptidase_S11"/>
    <property type="match status" value="1"/>
</dbReference>